<dbReference type="OrthoDB" id="5290997at2"/>
<dbReference type="GO" id="GO:0006654">
    <property type="term" value="P:phosphatidic acid biosynthetic process"/>
    <property type="evidence" value="ECO:0007669"/>
    <property type="project" value="TreeGrafter"/>
</dbReference>
<keyword evidence="3 6" id="KW-0012">Acyltransferase</keyword>
<feature type="domain" description="Phospholipid/glycerol acyltransferase" evidence="5">
    <location>
        <begin position="73"/>
        <end position="187"/>
    </location>
</feature>
<evidence type="ECO:0000256" key="2">
    <source>
        <dbReference type="ARBA" id="ARBA00022679"/>
    </source>
</evidence>
<name>A0LA31_MAGMM</name>
<evidence type="ECO:0000256" key="1">
    <source>
        <dbReference type="ARBA" id="ARBA00005189"/>
    </source>
</evidence>
<dbReference type="KEGG" id="mgm:Mmc1_2324"/>
<accession>A0LA31</accession>
<gene>
    <name evidence="6" type="ordered locus">Mmc1_2324</name>
</gene>
<protein>
    <submittedName>
        <fullName evidence="6">1-acyl-sn-glycerol-3-phosphate acyltransferase</fullName>
        <ecNumber evidence="6">2.3.1.51</ecNumber>
    </submittedName>
</protein>
<keyword evidence="4" id="KW-0812">Transmembrane</keyword>
<comment type="pathway">
    <text evidence="1">Lipid metabolism.</text>
</comment>
<reference evidence="7" key="1">
    <citation type="journal article" date="2009" name="Appl. Environ. Microbiol.">
        <title>Complete genome sequence of the chemolithoautotrophic marine magnetotactic coccus strain MC-1.</title>
        <authorList>
            <person name="Schubbe S."/>
            <person name="Williams T.J."/>
            <person name="Xie G."/>
            <person name="Kiss H.E."/>
            <person name="Brettin T.S."/>
            <person name="Martinez D."/>
            <person name="Ross C.A."/>
            <person name="Schuler D."/>
            <person name="Cox B.L."/>
            <person name="Nealson K.H."/>
            <person name="Bazylinski D.A."/>
        </authorList>
    </citation>
    <scope>NUCLEOTIDE SEQUENCE [LARGE SCALE GENOMIC DNA]</scope>
    <source>
        <strain evidence="7">ATCC BAA-1437 / JCM 17883 / MC-1</strain>
    </source>
</reference>
<organism evidence="6 7">
    <name type="scientific">Magnetococcus marinus (strain ATCC BAA-1437 / JCM 17883 / MC-1)</name>
    <dbReference type="NCBI Taxonomy" id="156889"/>
    <lineage>
        <taxon>Bacteria</taxon>
        <taxon>Pseudomonadati</taxon>
        <taxon>Pseudomonadota</taxon>
        <taxon>Magnetococcia</taxon>
        <taxon>Magnetococcales</taxon>
        <taxon>Magnetococcaceae</taxon>
        <taxon>Magnetococcus</taxon>
    </lineage>
</organism>
<dbReference type="STRING" id="156889.Mmc1_2324"/>
<reference evidence="6 7" key="2">
    <citation type="journal article" date="2012" name="Int. J. Syst. Evol. Microbiol.">
        <title>Magnetococcus marinus gen. nov., sp. nov., a marine, magnetotactic bacterium that represents a novel lineage (Magnetococcaceae fam. nov.; Magnetococcales ord. nov.) at the base of the Alphaproteobacteria.</title>
        <authorList>
            <person name="Bazylinski D.A."/>
            <person name="Williams T.J."/>
            <person name="Lefevre C.T."/>
            <person name="Berg R.J."/>
            <person name="Zhang C.L."/>
            <person name="Bowser S.S."/>
            <person name="Dean A.J."/>
            <person name="Beveridge T.J."/>
        </authorList>
    </citation>
    <scope>NUCLEOTIDE SEQUENCE [LARGE SCALE GENOMIC DNA]</scope>
    <source>
        <strain evidence="7">ATCC BAA-1437 / JCM 17883 / MC-1</strain>
    </source>
</reference>
<dbReference type="PANTHER" id="PTHR10434:SF40">
    <property type="entry name" value="1-ACYL-SN-GLYCEROL-3-PHOSPHATE ACYLTRANSFERASE"/>
    <property type="match status" value="1"/>
</dbReference>
<dbReference type="PANTHER" id="PTHR10434">
    <property type="entry name" value="1-ACYL-SN-GLYCEROL-3-PHOSPHATE ACYLTRANSFERASE"/>
    <property type="match status" value="1"/>
</dbReference>
<evidence type="ECO:0000256" key="3">
    <source>
        <dbReference type="ARBA" id="ARBA00023315"/>
    </source>
</evidence>
<dbReference type="eggNOG" id="COG0204">
    <property type="taxonomic scope" value="Bacteria"/>
</dbReference>
<dbReference type="CDD" id="cd07989">
    <property type="entry name" value="LPLAT_AGPAT-like"/>
    <property type="match status" value="1"/>
</dbReference>
<dbReference type="InterPro" id="IPR002123">
    <property type="entry name" value="Plipid/glycerol_acylTrfase"/>
</dbReference>
<sequence>MVQWLRSLLFFTMFCVGIFFYGVLITLVWPITPLTFRRWLAKQWAYYNLFMLKWVCGLKHVVSGQENLPPAPFVILSKHQSEWETVTFHTLFPFFAFALKRSLKWIPIFGWALAATQQIFINRSHGTEALRLLATEGKAAMAQGDCILIFPEGTRMPAGQVGDYKPGGVMLAMAAEAPIVPVAHDAGYYWPKGQLLKKAGTVRVKIGKPIPTAGLPKNARKQLMAQVEQSIEGMIEEIRAEREAEGSITPNPPG</sequence>
<dbReference type="SMART" id="SM00563">
    <property type="entry name" value="PlsC"/>
    <property type="match status" value="1"/>
</dbReference>
<dbReference type="AlphaFoldDB" id="A0LA31"/>
<keyword evidence="7" id="KW-1185">Reference proteome</keyword>
<keyword evidence="2 6" id="KW-0808">Transferase</keyword>
<evidence type="ECO:0000313" key="6">
    <source>
        <dbReference type="EMBL" id="ABK44824.1"/>
    </source>
</evidence>
<dbReference type="EC" id="2.3.1.51" evidence="6"/>
<evidence type="ECO:0000313" key="7">
    <source>
        <dbReference type="Proteomes" id="UP000002586"/>
    </source>
</evidence>
<keyword evidence="4" id="KW-0472">Membrane</keyword>
<keyword evidence="4" id="KW-1133">Transmembrane helix</keyword>
<dbReference type="SUPFAM" id="SSF69593">
    <property type="entry name" value="Glycerol-3-phosphate (1)-acyltransferase"/>
    <property type="match status" value="1"/>
</dbReference>
<evidence type="ECO:0000256" key="4">
    <source>
        <dbReference type="SAM" id="Phobius"/>
    </source>
</evidence>
<dbReference type="RefSeq" id="WP_011713945.1">
    <property type="nucleotide sequence ID" value="NC_008576.1"/>
</dbReference>
<dbReference type="EMBL" id="CP000471">
    <property type="protein sequence ID" value="ABK44824.1"/>
    <property type="molecule type" value="Genomic_DNA"/>
</dbReference>
<dbReference type="GO" id="GO:0003841">
    <property type="term" value="F:1-acylglycerol-3-phosphate O-acyltransferase activity"/>
    <property type="evidence" value="ECO:0007669"/>
    <property type="project" value="UniProtKB-EC"/>
</dbReference>
<dbReference type="Pfam" id="PF01553">
    <property type="entry name" value="Acyltransferase"/>
    <property type="match status" value="1"/>
</dbReference>
<dbReference type="Proteomes" id="UP000002586">
    <property type="component" value="Chromosome"/>
</dbReference>
<dbReference type="HOGENOM" id="CLU_027938_5_0_5"/>
<feature type="transmembrane region" description="Helical" evidence="4">
    <location>
        <begin position="7"/>
        <end position="32"/>
    </location>
</feature>
<evidence type="ECO:0000259" key="5">
    <source>
        <dbReference type="SMART" id="SM00563"/>
    </source>
</evidence>
<proteinExistence type="predicted"/>